<gene>
    <name evidence="2" type="ORF">TRUGW13939_02944</name>
</gene>
<evidence type="ECO:0000313" key="2">
    <source>
        <dbReference type="EMBL" id="QKX55845.1"/>
    </source>
</evidence>
<dbReference type="RefSeq" id="XP_035342023.1">
    <property type="nucleotide sequence ID" value="XM_035486130.1"/>
</dbReference>
<dbReference type="GeneID" id="55990450"/>
<protein>
    <submittedName>
        <fullName evidence="2">Uncharacterized protein</fullName>
    </submittedName>
</protein>
<dbReference type="EMBL" id="CP055899">
    <property type="protein sequence ID" value="QKX55845.1"/>
    <property type="molecule type" value="Genomic_DNA"/>
</dbReference>
<dbReference type="Proteomes" id="UP000509510">
    <property type="component" value="Chromosome II"/>
</dbReference>
<feature type="region of interest" description="Disordered" evidence="1">
    <location>
        <begin position="237"/>
        <end position="268"/>
    </location>
</feature>
<dbReference type="AlphaFoldDB" id="A0A7H8QQV8"/>
<evidence type="ECO:0000313" key="3">
    <source>
        <dbReference type="Proteomes" id="UP000509510"/>
    </source>
</evidence>
<sequence>MKGDPEFVILKYSTWLDAVKFEDKILGSIVRHYLRPTNAYVPESPLQYNGDELVEGSFTDFVVESCSSELRDTNASLQSVAGFTLRGSATDTVHLQGKFIRYKRLQQHDRFWLQLSQDEAVRASVPAWMSTFNSRAKPVCLVVGIMICEDVDVSFAGKQSIEREGNVELPLGMITLAAGVPNPLGNTGNPQAHLSDSSNKATIFKAKSGNSKIFALELRKVTTAFLRRRELRLKDDGPDVDNGRLLGNSDDEEEEEEEEEEDELVLEDISIEDFAEMDV</sequence>
<feature type="compositionally biased region" description="Acidic residues" evidence="1">
    <location>
        <begin position="249"/>
        <end position="268"/>
    </location>
</feature>
<evidence type="ECO:0000256" key="1">
    <source>
        <dbReference type="SAM" id="MobiDB-lite"/>
    </source>
</evidence>
<name>A0A7H8QQV8_TALRU</name>
<reference evidence="3" key="1">
    <citation type="submission" date="2020-06" db="EMBL/GenBank/DDBJ databases">
        <title>A chromosome-scale genome assembly of Talaromyces rugulosus W13939.</title>
        <authorList>
            <person name="Wang B."/>
            <person name="Guo L."/>
            <person name="Ye K."/>
            <person name="Wang L."/>
        </authorList>
    </citation>
    <scope>NUCLEOTIDE SEQUENCE [LARGE SCALE GENOMIC DNA]</scope>
    <source>
        <strain evidence="3">W13939</strain>
    </source>
</reference>
<accession>A0A7H8QQV8</accession>
<dbReference type="OrthoDB" id="5429909at2759"/>
<keyword evidence="3" id="KW-1185">Reference proteome</keyword>
<proteinExistence type="predicted"/>
<dbReference type="KEGG" id="trg:TRUGW13939_02944"/>
<organism evidence="2 3">
    <name type="scientific">Talaromyces rugulosus</name>
    <name type="common">Penicillium rugulosum</name>
    <dbReference type="NCBI Taxonomy" id="121627"/>
    <lineage>
        <taxon>Eukaryota</taxon>
        <taxon>Fungi</taxon>
        <taxon>Dikarya</taxon>
        <taxon>Ascomycota</taxon>
        <taxon>Pezizomycotina</taxon>
        <taxon>Eurotiomycetes</taxon>
        <taxon>Eurotiomycetidae</taxon>
        <taxon>Eurotiales</taxon>
        <taxon>Trichocomaceae</taxon>
        <taxon>Talaromyces</taxon>
        <taxon>Talaromyces sect. Islandici</taxon>
    </lineage>
</organism>